<dbReference type="Proteomes" id="UP000053317">
    <property type="component" value="Unassembled WGS sequence"/>
</dbReference>
<dbReference type="OrthoDB" id="408631at2759"/>
<reference evidence="5 6" key="1">
    <citation type="submission" date="2015-05" db="EMBL/GenBank/DDBJ databases">
        <title>Distinctive expansion of gene families associated with plant cell wall degradation and secondary metabolism in the genomes of grapevine trunk pathogens.</title>
        <authorList>
            <person name="Lawrence D.P."/>
            <person name="Travadon R."/>
            <person name="Rolshausen P.E."/>
            <person name="Baumgartner K."/>
        </authorList>
    </citation>
    <scope>NUCLEOTIDE SEQUENCE [LARGE SCALE GENOMIC DNA]</scope>
    <source>
        <strain evidence="5">UCRPC4</strain>
    </source>
</reference>
<accession>A0A0G2H8V2</accession>
<dbReference type="InterPro" id="IPR050654">
    <property type="entry name" value="AChE-related_enzymes"/>
</dbReference>
<keyword evidence="2 3" id="KW-0378">Hydrolase</keyword>
<dbReference type="ESTHER" id="9euro-a0a0g2h8v2">
    <property type="family name" value="Fungal_carboxylesterase_lipase"/>
</dbReference>
<evidence type="ECO:0000313" key="5">
    <source>
        <dbReference type="EMBL" id="KKY25050.1"/>
    </source>
</evidence>
<dbReference type="InterPro" id="IPR019826">
    <property type="entry name" value="Carboxylesterase_B_AS"/>
</dbReference>
<reference evidence="5 6" key="2">
    <citation type="submission" date="2015-05" db="EMBL/GenBank/DDBJ databases">
        <authorList>
            <person name="Morales-Cruz A."/>
            <person name="Amrine K.C."/>
            <person name="Cantu D."/>
        </authorList>
    </citation>
    <scope>NUCLEOTIDE SEQUENCE [LARGE SCALE GENOMIC DNA]</scope>
    <source>
        <strain evidence="5">UCRPC4</strain>
    </source>
</reference>
<comment type="caution">
    <text evidence="5">The sequence shown here is derived from an EMBL/GenBank/DDBJ whole genome shotgun (WGS) entry which is preliminary data.</text>
</comment>
<dbReference type="InterPro" id="IPR019819">
    <property type="entry name" value="Carboxylesterase_B_CS"/>
</dbReference>
<sequence length="581" mass="63207">MTKLLSHLVIAISVYLDLVNALPEPALHKGRRSTITKSTSPTVILDSGVIIGTTTTVPSATASVYQFLGVPFAVSPPKSFAPPEKVKPWSQPINTTTRSPACMEQFMGDAETVNITKTLFAYPDAIESEDCLYLNVFVPATATADKAVMNWIFPGNLYFGDASRPQYDGSSFAANHDIIVVAGNYRTNAFGFSNSPEIPITGRNAGFYDQRLILDWIQRNIAAFGGSPSRVLIFGESSGASSVDRLVTTNNAPFRAAIAQSGSASVSAYPDYYSTSWPTLANITNCSTATSQLSCVRSAGAFTIKSIIETNYLIFGPENDNITQLATPTLYRRSAHLSAQVPYLIGTNGGEGYPFMIGFDNLTTAIHYDLYNPSDSQVSAIQVAYPVTTYFDNTTNVYDVVSQLFTDIYFTCPTGLIARSTATANSNLNSSTATTTTGSIYRYFFNQSYPNLQLLLPTPLNLDLHSYHTIEASLIFGTFPLLNTTTPEIQMSAFLQKTWADFAKSPENGPGWIQVQPDQGADNEVKDIGEFTVVFGDDDDDGEGKGKGKGKPGIVLRKERDLDGRCNLFDEQYESVVYPAF</sequence>
<feature type="domain" description="Carboxylesterase type B" evidence="4">
    <location>
        <begin position="40"/>
        <end position="507"/>
    </location>
</feature>
<keyword evidence="6" id="KW-1185">Reference proteome</keyword>
<feature type="chain" id="PRO_5005117730" description="Carboxylic ester hydrolase" evidence="3">
    <location>
        <begin position="22"/>
        <end position="581"/>
    </location>
</feature>
<dbReference type="PROSITE" id="PS00122">
    <property type="entry name" value="CARBOXYLESTERASE_B_1"/>
    <property type="match status" value="1"/>
</dbReference>
<evidence type="ECO:0000256" key="2">
    <source>
        <dbReference type="ARBA" id="ARBA00022801"/>
    </source>
</evidence>
<dbReference type="InterPro" id="IPR002018">
    <property type="entry name" value="CarbesteraseB"/>
</dbReference>
<organism evidence="5 6">
    <name type="scientific">Phaeomoniella chlamydospora</name>
    <name type="common">Phaeoacremonium chlamydosporum</name>
    <dbReference type="NCBI Taxonomy" id="158046"/>
    <lineage>
        <taxon>Eukaryota</taxon>
        <taxon>Fungi</taxon>
        <taxon>Dikarya</taxon>
        <taxon>Ascomycota</taxon>
        <taxon>Pezizomycotina</taxon>
        <taxon>Eurotiomycetes</taxon>
        <taxon>Chaetothyriomycetidae</taxon>
        <taxon>Phaeomoniellales</taxon>
        <taxon>Phaeomoniellaceae</taxon>
        <taxon>Phaeomoniella</taxon>
    </lineage>
</organism>
<evidence type="ECO:0000259" key="4">
    <source>
        <dbReference type="Pfam" id="PF00135"/>
    </source>
</evidence>
<gene>
    <name evidence="5" type="ORF">UCRPC4_g02107</name>
</gene>
<evidence type="ECO:0000256" key="1">
    <source>
        <dbReference type="ARBA" id="ARBA00005964"/>
    </source>
</evidence>
<comment type="similarity">
    <text evidence="1 3">Belongs to the type-B carboxylesterase/lipase family.</text>
</comment>
<dbReference type="Pfam" id="PF00135">
    <property type="entry name" value="COesterase"/>
    <property type="match status" value="1"/>
</dbReference>
<feature type="signal peptide" evidence="3">
    <location>
        <begin position="1"/>
        <end position="21"/>
    </location>
</feature>
<proteinExistence type="inferred from homology"/>
<dbReference type="EMBL" id="LCWF01000050">
    <property type="protein sequence ID" value="KKY25050.1"/>
    <property type="molecule type" value="Genomic_DNA"/>
</dbReference>
<dbReference type="PROSITE" id="PS00941">
    <property type="entry name" value="CARBOXYLESTERASE_B_2"/>
    <property type="match status" value="1"/>
</dbReference>
<dbReference type="AlphaFoldDB" id="A0A0G2H8V2"/>
<dbReference type="PANTHER" id="PTHR43918">
    <property type="entry name" value="ACETYLCHOLINESTERASE"/>
    <property type="match status" value="1"/>
</dbReference>
<dbReference type="EC" id="3.1.1.-" evidence="3"/>
<keyword evidence="3" id="KW-0732">Signal</keyword>
<dbReference type="PANTHER" id="PTHR43918:SF4">
    <property type="entry name" value="CARBOXYLIC ESTER HYDROLASE"/>
    <property type="match status" value="1"/>
</dbReference>
<dbReference type="Gene3D" id="3.40.50.1820">
    <property type="entry name" value="alpha/beta hydrolase"/>
    <property type="match status" value="1"/>
</dbReference>
<dbReference type="InterPro" id="IPR029058">
    <property type="entry name" value="AB_hydrolase_fold"/>
</dbReference>
<evidence type="ECO:0000313" key="6">
    <source>
        <dbReference type="Proteomes" id="UP000053317"/>
    </source>
</evidence>
<evidence type="ECO:0000256" key="3">
    <source>
        <dbReference type="RuleBase" id="RU361235"/>
    </source>
</evidence>
<protein>
    <recommendedName>
        <fullName evidence="3">Carboxylic ester hydrolase</fullName>
        <ecNumber evidence="3">3.1.1.-</ecNumber>
    </recommendedName>
</protein>
<dbReference type="GO" id="GO:0052689">
    <property type="term" value="F:carboxylic ester hydrolase activity"/>
    <property type="evidence" value="ECO:0007669"/>
    <property type="project" value="TreeGrafter"/>
</dbReference>
<name>A0A0G2H8V2_PHACM</name>
<dbReference type="SUPFAM" id="SSF53474">
    <property type="entry name" value="alpha/beta-Hydrolases"/>
    <property type="match status" value="1"/>
</dbReference>